<keyword evidence="1" id="KW-0472">Membrane</keyword>
<dbReference type="Proteomes" id="UP000516645">
    <property type="component" value="Segment"/>
</dbReference>
<evidence type="ECO:0000313" key="3">
    <source>
        <dbReference type="Proteomes" id="UP000516645"/>
    </source>
</evidence>
<feature type="transmembrane region" description="Helical" evidence="1">
    <location>
        <begin position="48"/>
        <end position="70"/>
    </location>
</feature>
<gene>
    <name evidence="2" type="primary">49</name>
    <name evidence="2" type="ORF">SEA_CLOWN_49</name>
</gene>
<accession>A0A7L7SPG2</accession>
<sequence>MTMGVALEDWTTAAIGDWTSAAVLVAVLVYTVVYFARSPWRSTSLTIIFASKNLLVVLYMAQIQASIWWGTDYPFRWLLRPWANILVVVAYLTLSAMLWRLQSKDRAERRAAYDEDGSPV</sequence>
<name>A0A7L7SPG2_9CAUD</name>
<dbReference type="KEGG" id="vg:65128379"/>
<dbReference type="InterPro" id="IPR056964">
    <property type="entry name" value="Phage_holin"/>
</dbReference>
<protein>
    <submittedName>
        <fullName evidence="2">Membrane protein</fullName>
    </submittedName>
</protein>
<feature type="transmembrane region" description="Helical" evidence="1">
    <location>
        <begin position="18"/>
        <end position="36"/>
    </location>
</feature>
<dbReference type="RefSeq" id="YP_010110089.1">
    <property type="nucleotide sequence ID" value="NC_055867.1"/>
</dbReference>
<dbReference type="EMBL" id="MT771343">
    <property type="protein sequence ID" value="QOC56047.1"/>
    <property type="molecule type" value="Genomic_DNA"/>
</dbReference>
<evidence type="ECO:0000256" key="1">
    <source>
        <dbReference type="SAM" id="Phobius"/>
    </source>
</evidence>
<keyword evidence="3" id="KW-1185">Reference proteome</keyword>
<organism evidence="2 3">
    <name type="scientific">Gordonia phage Clown</name>
    <dbReference type="NCBI Taxonomy" id="2759393"/>
    <lineage>
        <taxon>Viruses</taxon>
        <taxon>Duplodnaviria</taxon>
        <taxon>Heunggongvirae</taxon>
        <taxon>Uroviricota</taxon>
        <taxon>Caudoviricetes</taxon>
        <taxon>Stackebrandtviridae</taxon>
        <taxon>Frickvirinae</taxon>
        <taxon>Clownvirus</taxon>
        <taxon>Clownvirus clown</taxon>
    </lineage>
</organism>
<feature type="transmembrane region" description="Helical" evidence="1">
    <location>
        <begin position="82"/>
        <end position="101"/>
    </location>
</feature>
<keyword evidence="1" id="KW-0812">Transmembrane</keyword>
<keyword evidence="1" id="KW-1133">Transmembrane helix</keyword>
<proteinExistence type="predicted"/>
<reference evidence="2 3" key="1">
    <citation type="submission" date="2020-07" db="EMBL/GenBank/DDBJ databases">
        <authorList>
            <person name="Bortz R.L."/>
            <person name="Bai C."/>
            <person name="Brody A."/>
            <person name="Douse D."/>
            <person name="Feder N.M."/>
            <person name="Fischer E."/>
            <person name="Kim I."/>
            <person name="Kornbau S."/>
            <person name="Malek C.E."/>
            <person name="Menendez J.A."/>
            <person name="Moore R.J."/>
            <person name="Pinkovsky V.I."/>
            <person name="Raghavan D."/>
            <person name="Reznik A.S."/>
            <person name="Sciarra A.R."/>
            <person name="Starinsky S.F."/>
            <person name="Vaughan O."/>
            <person name="Walker S.E."/>
            <person name="Wiemann J."/>
            <person name="Butela K.A."/>
            <person name="Garlena R.A."/>
            <person name="Russell D.A."/>
            <person name="Pope W.H."/>
            <person name="Jacobs-Sera D."/>
            <person name="Hatfull G.F."/>
        </authorList>
    </citation>
    <scope>NUCLEOTIDE SEQUENCE [LARGE SCALE GENOMIC DNA]</scope>
</reference>
<dbReference type="GeneID" id="65128379"/>
<dbReference type="Pfam" id="PF23778">
    <property type="entry name" value="Phage_holin_2"/>
    <property type="match status" value="1"/>
</dbReference>
<evidence type="ECO:0000313" key="2">
    <source>
        <dbReference type="EMBL" id="QOC56047.1"/>
    </source>
</evidence>